<feature type="chain" id="PRO_5003371636" description="PepSY domain-containing protein" evidence="1">
    <location>
        <begin position="31"/>
        <end position="99"/>
    </location>
</feature>
<name>F8GPX7_CUPNN</name>
<evidence type="ECO:0000313" key="4">
    <source>
        <dbReference type="Proteomes" id="UP000006798"/>
    </source>
</evidence>
<evidence type="ECO:0000313" key="3">
    <source>
        <dbReference type="EMBL" id="AEI79330.1"/>
    </source>
</evidence>
<feature type="signal peptide" evidence="1">
    <location>
        <begin position="1"/>
        <end position="30"/>
    </location>
</feature>
<evidence type="ECO:0000256" key="1">
    <source>
        <dbReference type="SAM" id="SignalP"/>
    </source>
</evidence>
<dbReference type="HOGENOM" id="CLU_147864_1_0_4"/>
<reference evidence="3 4" key="1">
    <citation type="journal article" date="2011" name="J. Bacteriol.">
        <title>Complete genome sequence of the type strain Cupriavidus necator N-1.</title>
        <authorList>
            <person name="Poehlein A."/>
            <person name="Kusian B."/>
            <person name="Friedrich B."/>
            <person name="Daniel R."/>
            <person name="Bowien B."/>
        </authorList>
    </citation>
    <scope>NUCLEOTIDE SEQUENCE [LARGE SCALE GENOMIC DNA]</scope>
    <source>
        <strain evidence="4">ATCC 43291 / DSM 13513 / CCUG 52238 / LMG 8453 / N-1</strain>
    </source>
</reference>
<dbReference type="InterPro" id="IPR025711">
    <property type="entry name" value="PepSY"/>
</dbReference>
<dbReference type="Proteomes" id="UP000006798">
    <property type="component" value="Chromosome 2"/>
</dbReference>
<accession>F8GPX7</accession>
<sequence>MLIAPTIRRRLMLRIGALMAMILVSGSALASAKCPAHPKSDWMKESDARAKIEAQGYNIKKFKVDGNCYEIYGTTKEGKKAEIYFDTKTLDIVKAEIEK</sequence>
<dbReference type="EMBL" id="CP002878">
    <property type="protein sequence ID" value="AEI79330.1"/>
    <property type="molecule type" value="Genomic_DNA"/>
</dbReference>
<proteinExistence type="predicted"/>
<dbReference type="Pfam" id="PF13670">
    <property type="entry name" value="PepSY_2"/>
    <property type="match status" value="1"/>
</dbReference>
<gene>
    <name evidence="3" type="ordered locus">CNE_2c03450</name>
</gene>
<dbReference type="KEGG" id="cnc:CNE_2c03450"/>
<organism evidence="3 4">
    <name type="scientific">Cupriavidus necator (strain ATCC 43291 / DSM 13513 / CCUG 52238 / LMG 8453 / N-1)</name>
    <name type="common">Ralstonia eutropha</name>
    <dbReference type="NCBI Taxonomy" id="1042878"/>
    <lineage>
        <taxon>Bacteria</taxon>
        <taxon>Pseudomonadati</taxon>
        <taxon>Pseudomonadota</taxon>
        <taxon>Betaproteobacteria</taxon>
        <taxon>Burkholderiales</taxon>
        <taxon>Burkholderiaceae</taxon>
        <taxon>Cupriavidus</taxon>
    </lineage>
</organism>
<feature type="domain" description="PepSY" evidence="2">
    <location>
        <begin position="17"/>
        <end position="95"/>
    </location>
</feature>
<keyword evidence="1" id="KW-0732">Signal</keyword>
<dbReference type="AlphaFoldDB" id="F8GPX7"/>
<evidence type="ECO:0000259" key="2">
    <source>
        <dbReference type="Pfam" id="PF13670"/>
    </source>
</evidence>
<protein>
    <recommendedName>
        <fullName evidence="2">PepSY domain-containing protein</fullName>
    </recommendedName>
</protein>